<feature type="transmembrane region" description="Helical" evidence="1">
    <location>
        <begin position="36"/>
        <end position="60"/>
    </location>
</feature>
<evidence type="ECO:0000313" key="3">
    <source>
        <dbReference type="Proteomes" id="UP000019666"/>
    </source>
</evidence>
<feature type="transmembrane region" description="Helical" evidence="1">
    <location>
        <begin position="66"/>
        <end position="85"/>
    </location>
</feature>
<protein>
    <submittedName>
        <fullName evidence="2">Uncharacterized protein</fullName>
    </submittedName>
</protein>
<dbReference type="InterPro" id="IPR046027">
    <property type="entry name" value="DUF5985"/>
</dbReference>
<dbReference type="OrthoDB" id="5295794at2"/>
<evidence type="ECO:0000313" key="2">
    <source>
        <dbReference type="EMBL" id="EYD76037.1"/>
    </source>
</evidence>
<evidence type="ECO:0000256" key="1">
    <source>
        <dbReference type="SAM" id="Phobius"/>
    </source>
</evidence>
<gene>
    <name evidence="2" type="ORF">Rumeso_02466</name>
</gene>
<keyword evidence="1" id="KW-0812">Transmembrane</keyword>
<comment type="caution">
    <text evidence="2">The sequence shown here is derived from an EMBL/GenBank/DDBJ whole genome shotgun (WGS) entry which is preliminary data.</text>
</comment>
<keyword evidence="3" id="KW-1185">Reference proteome</keyword>
<keyword evidence="1" id="KW-0472">Membrane</keyword>
<organism evidence="2 3">
    <name type="scientific">Rubellimicrobium mesophilum DSM 19309</name>
    <dbReference type="NCBI Taxonomy" id="442562"/>
    <lineage>
        <taxon>Bacteria</taxon>
        <taxon>Pseudomonadati</taxon>
        <taxon>Pseudomonadota</taxon>
        <taxon>Alphaproteobacteria</taxon>
        <taxon>Rhodobacterales</taxon>
        <taxon>Roseobacteraceae</taxon>
        <taxon>Rubellimicrobium</taxon>
    </lineage>
</organism>
<dbReference type="Proteomes" id="UP000019666">
    <property type="component" value="Unassembled WGS sequence"/>
</dbReference>
<sequence length="88" mass="9620">MGALPVAIYILCLLAAALCTWLLLRGWRRSGTRLLLWCGLCFGFLSLNSLVILLDIAIFPARDLQLLRHGASLLAVGTLLVGLIWEGE</sequence>
<proteinExistence type="predicted"/>
<dbReference type="STRING" id="442562.Rumeso_02466"/>
<keyword evidence="1" id="KW-1133">Transmembrane helix</keyword>
<dbReference type="RefSeq" id="WP_037280287.1">
    <property type="nucleotide sequence ID" value="NZ_KK088571.1"/>
</dbReference>
<reference evidence="2 3" key="1">
    <citation type="submission" date="2013-02" db="EMBL/GenBank/DDBJ databases">
        <authorList>
            <person name="Fiebig A."/>
            <person name="Goeker M."/>
            <person name="Klenk H.-P.P."/>
        </authorList>
    </citation>
    <scope>NUCLEOTIDE SEQUENCE [LARGE SCALE GENOMIC DNA]</scope>
    <source>
        <strain evidence="2 3">DSM 19309</strain>
    </source>
</reference>
<accession>A0A017HNL5</accession>
<dbReference type="HOGENOM" id="CLU_2448305_0_0_5"/>
<dbReference type="Pfam" id="PF19447">
    <property type="entry name" value="DUF5985"/>
    <property type="match status" value="1"/>
</dbReference>
<feature type="transmembrane region" description="Helical" evidence="1">
    <location>
        <begin position="6"/>
        <end position="24"/>
    </location>
</feature>
<dbReference type="AlphaFoldDB" id="A0A017HNL5"/>
<dbReference type="EMBL" id="AOSK01000062">
    <property type="protein sequence ID" value="EYD76037.1"/>
    <property type="molecule type" value="Genomic_DNA"/>
</dbReference>
<name>A0A017HNL5_9RHOB</name>